<dbReference type="AlphaFoldDB" id="A0A6M3IGW0"/>
<reference evidence="1" key="1">
    <citation type="submission" date="2020-03" db="EMBL/GenBank/DDBJ databases">
        <title>The deep terrestrial virosphere.</title>
        <authorList>
            <person name="Holmfeldt K."/>
            <person name="Nilsson E."/>
            <person name="Simone D."/>
            <person name="Lopez-Fernandez M."/>
            <person name="Wu X."/>
            <person name="de Brujin I."/>
            <person name="Lundin D."/>
            <person name="Andersson A."/>
            <person name="Bertilsson S."/>
            <person name="Dopson M."/>
        </authorList>
    </citation>
    <scope>NUCLEOTIDE SEQUENCE</scope>
    <source>
        <strain evidence="1">MM415B02000</strain>
    </source>
</reference>
<proteinExistence type="predicted"/>
<name>A0A6M3IGW0_9ZZZZ</name>
<dbReference type="EMBL" id="MT141175">
    <property type="protein sequence ID" value="QJA55712.1"/>
    <property type="molecule type" value="Genomic_DNA"/>
</dbReference>
<protein>
    <submittedName>
        <fullName evidence="1">Uncharacterized protein</fullName>
    </submittedName>
</protein>
<organism evidence="1">
    <name type="scientific">viral metagenome</name>
    <dbReference type="NCBI Taxonomy" id="1070528"/>
    <lineage>
        <taxon>unclassified sequences</taxon>
        <taxon>metagenomes</taxon>
        <taxon>organismal metagenomes</taxon>
    </lineage>
</organism>
<gene>
    <name evidence="1" type="ORF">MM415B02000_0008</name>
</gene>
<sequence length="209" mass="22173">MMKRLLIILMIVCFAQLVQGQTVQFSAGEELNVGDIVSMNSGGQVVKATTSSNNVIGVVRANAPSGSAVDIQVGGIVSNSGWLFTVLGAPVYLYSTGGPTNTIVSRVVIGTVVSATSFLFKPFNRAELVTSTISYGKVAFSASVCSTRVYVLGATYKDIVTASLQGKRLADSTTVLTRFLVRADTIMFWSNHDAMATTDTVNFIRISVP</sequence>
<evidence type="ECO:0000313" key="1">
    <source>
        <dbReference type="EMBL" id="QJA55712.1"/>
    </source>
</evidence>
<accession>A0A6M3IGW0</accession>